<feature type="region of interest" description="Disordered" evidence="1">
    <location>
        <begin position="200"/>
        <end position="256"/>
    </location>
</feature>
<dbReference type="InterPro" id="IPR011333">
    <property type="entry name" value="SKP1/BTB/POZ_sf"/>
</dbReference>
<dbReference type="Gene3D" id="3.30.710.10">
    <property type="entry name" value="Potassium Channel Kv1.1, Chain A"/>
    <property type="match status" value="1"/>
</dbReference>
<name>A0A9Q9EKC0_9PEZI</name>
<feature type="compositionally biased region" description="Basic and acidic residues" evidence="1">
    <location>
        <begin position="203"/>
        <end position="213"/>
    </location>
</feature>
<dbReference type="AlphaFoldDB" id="A0A9Q9EKC0"/>
<dbReference type="Proteomes" id="UP001056384">
    <property type="component" value="Chromosome 4"/>
</dbReference>
<accession>A0A9Q9EKC0</accession>
<feature type="domain" description="BTB" evidence="2">
    <location>
        <begin position="23"/>
        <end position="85"/>
    </location>
</feature>
<dbReference type="PANTHER" id="PTHR47843">
    <property type="entry name" value="BTB DOMAIN-CONTAINING PROTEIN-RELATED"/>
    <property type="match status" value="1"/>
</dbReference>
<keyword evidence="4" id="KW-1185">Reference proteome</keyword>
<gene>
    <name evidence="3" type="ORF">Slin15195_G055520</name>
</gene>
<dbReference type="InterPro" id="IPR000210">
    <property type="entry name" value="BTB/POZ_dom"/>
</dbReference>
<protein>
    <submittedName>
        <fullName evidence="3">BTB/POZ domain-containing protein</fullName>
    </submittedName>
</protein>
<reference evidence="3" key="1">
    <citation type="submission" date="2022-06" db="EMBL/GenBank/DDBJ databases">
        <title>Complete genome sequences of two strains of the flax pathogen Septoria linicola.</title>
        <authorList>
            <person name="Lapalu N."/>
            <person name="Simon A."/>
            <person name="Demenou B."/>
            <person name="Paumier D."/>
            <person name="Guillot M.-P."/>
            <person name="Gout L."/>
            <person name="Valade R."/>
        </authorList>
    </citation>
    <scope>NUCLEOTIDE SEQUENCE</scope>
    <source>
        <strain evidence="3">SE15195</strain>
    </source>
</reference>
<dbReference type="OrthoDB" id="6359816at2759"/>
<evidence type="ECO:0000259" key="2">
    <source>
        <dbReference type="PROSITE" id="PS50097"/>
    </source>
</evidence>
<dbReference type="SUPFAM" id="SSF54695">
    <property type="entry name" value="POZ domain"/>
    <property type="match status" value="1"/>
</dbReference>
<dbReference type="SMART" id="SM00225">
    <property type="entry name" value="BTB"/>
    <property type="match status" value="1"/>
</dbReference>
<dbReference type="Pfam" id="PF00651">
    <property type="entry name" value="BTB"/>
    <property type="match status" value="1"/>
</dbReference>
<evidence type="ECO:0000256" key="1">
    <source>
        <dbReference type="SAM" id="MobiDB-lite"/>
    </source>
</evidence>
<feature type="compositionally biased region" description="Basic and acidic residues" evidence="1">
    <location>
        <begin position="233"/>
        <end position="256"/>
    </location>
</feature>
<evidence type="ECO:0000313" key="4">
    <source>
        <dbReference type="Proteomes" id="UP001056384"/>
    </source>
</evidence>
<dbReference type="CDD" id="cd18186">
    <property type="entry name" value="BTB_POZ_ZBTB_KLHL-like"/>
    <property type="match status" value="1"/>
</dbReference>
<sequence>MAEYPGNTLKTGAKELLATGLYSDLTIICGDNEFKVHKFALHTQSAYFRKLLGGDFKEGAAAGSISRLPLEENPAIFSVLIKHLYHFTYDDSFRGEVAPGPFAVHVYAAADKYDIEPLRKQAAKRLEQVLDPQDVNTFIETLRAIDENTADETLWEIVTPVLQANMSTLLKSGEFQEMLQDMKALTFRLLALLDPTKGGISKGVEEASERDTESSESANAATLGGPGRITHPHLLDRSLRRPMSDRHRFGEGRRLG</sequence>
<proteinExistence type="predicted"/>
<evidence type="ECO:0000313" key="3">
    <source>
        <dbReference type="EMBL" id="USW52233.1"/>
    </source>
</evidence>
<organism evidence="3 4">
    <name type="scientific">Septoria linicola</name>
    <dbReference type="NCBI Taxonomy" id="215465"/>
    <lineage>
        <taxon>Eukaryota</taxon>
        <taxon>Fungi</taxon>
        <taxon>Dikarya</taxon>
        <taxon>Ascomycota</taxon>
        <taxon>Pezizomycotina</taxon>
        <taxon>Dothideomycetes</taxon>
        <taxon>Dothideomycetidae</taxon>
        <taxon>Mycosphaerellales</taxon>
        <taxon>Mycosphaerellaceae</taxon>
        <taxon>Septoria</taxon>
    </lineage>
</organism>
<dbReference type="EMBL" id="CP099421">
    <property type="protein sequence ID" value="USW52233.1"/>
    <property type="molecule type" value="Genomic_DNA"/>
</dbReference>
<dbReference type="PANTHER" id="PTHR47843:SF5">
    <property type="entry name" value="BTB_POZ DOMAIN PROTEIN"/>
    <property type="match status" value="1"/>
</dbReference>
<dbReference type="PROSITE" id="PS50097">
    <property type="entry name" value="BTB"/>
    <property type="match status" value="1"/>
</dbReference>